<dbReference type="PANTHER" id="PTHR45913">
    <property type="entry name" value="EPM2A-INTERACTING PROTEIN 1"/>
    <property type="match status" value="1"/>
</dbReference>
<name>A0A6P7GZ54_DIAVI</name>
<accession>A0A6P7GZ54</accession>
<organism evidence="1">
    <name type="scientific">Diabrotica virgifera virgifera</name>
    <name type="common">western corn rootworm</name>
    <dbReference type="NCBI Taxonomy" id="50390"/>
    <lineage>
        <taxon>Eukaryota</taxon>
        <taxon>Metazoa</taxon>
        <taxon>Ecdysozoa</taxon>
        <taxon>Arthropoda</taxon>
        <taxon>Hexapoda</taxon>
        <taxon>Insecta</taxon>
        <taxon>Pterygota</taxon>
        <taxon>Neoptera</taxon>
        <taxon>Endopterygota</taxon>
        <taxon>Coleoptera</taxon>
        <taxon>Polyphaga</taxon>
        <taxon>Cucujiformia</taxon>
        <taxon>Chrysomeloidea</taxon>
        <taxon>Chrysomelidae</taxon>
        <taxon>Galerucinae</taxon>
        <taxon>Diabroticina</taxon>
        <taxon>Diabroticites</taxon>
        <taxon>Diabrotica</taxon>
    </lineage>
</organism>
<proteinExistence type="predicted"/>
<gene>
    <name evidence="1" type="primary">LOC114348716</name>
</gene>
<dbReference type="AlphaFoldDB" id="A0A6P7GZ54"/>
<dbReference type="PANTHER" id="PTHR45913:SF21">
    <property type="entry name" value="DUF4371 DOMAIN-CONTAINING PROTEIN"/>
    <property type="match status" value="1"/>
</dbReference>
<sequence>MVSAVNAFKAKLALWKLHMENNNLSYFPNLRMVIESLCDEDVTTHQFVKHFDSLLTEFNKRFEEFSELETFLIFFINPYSHRNEGVKRFQHIFSISNKEDLELEIINITNDIQLKSYCNEENFWNLVDINIYPLLEKMYPKVKFPLCLDIRL</sequence>
<dbReference type="RefSeq" id="XP_028155021.1">
    <property type="nucleotide sequence ID" value="XM_028299220.1"/>
</dbReference>
<protein>
    <submittedName>
        <fullName evidence="1">General transcription factor II-I repeat domain-containing protein 2B-like</fullName>
    </submittedName>
</protein>
<reference evidence="1" key="1">
    <citation type="submission" date="2025-08" db="UniProtKB">
        <authorList>
            <consortium name="RefSeq"/>
        </authorList>
    </citation>
    <scope>IDENTIFICATION</scope>
    <source>
        <tissue evidence="1">Whole insect</tissue>
    </source>
</reference>
<evidence type="ECO:0000313" key="1">
    <source>
        <dbReference type="RefSeq" id="XP_028155021.1"/>
    </source>
</evidence>
<dbReference type="InParanoid" id="A0A6P7GZ54"/>